<dbReference type="EMBL" id="JBHUEQ010000025">
    <property type="protein sequence ID" value="MFD1746545.1"/>
    <property type="molecule type" value="Genomic_DNA"/>
</dbReference>
<comment type="caution">
    <text evidence="1">The sequence shown here is derived from an EMBL/GenBank/DDBJ whole genome shotgun (WGS) entry which is preliminary data.</text>
</comment>
<name>A0ABW4M5C1_9HYPH</name>
<dbReference type="RefSeq" id="WP_377402391.1">
    <property type="nucleotide sequence ID" value="NZ_JBHUEQ010000025.1"/>
</dbReference>
<accession>A0ABW4M5C1</accession>
<dbReference type="InterPro" id="IPR008767">
    <property type="entry name" value="Phage_SPP1_head-tail_adaptor"/>
</dbReference>
<gene>
    <name evidence="1" type="ORF">ACFSE1_13820</name>
</gene>
<evidence type="ECO:0000313" key="1">
    <source>
        <dbReference type="EMBL" id="MFD1746545.1"/>
    </source>
</evidence>
<dbReference type="Pfam" id="PF05521">
    <property type="entry name" value="Phage_HCP"/>
    <property type="match status" value="1"/>
</dbReference>
<evidence type="ECO:0000313" key="2">
    <source>
        <dbReference type="Proteomes" id="UP001597322"/>
    </source>
</evidence>
<dbReference type="NCBIfam" id="TIGR01563">
    <property type="entry name" value="gp16_SPP1"/>
    <property type="match status" value="1"/>
</dbReference>
<reference evidence="2" key="1">
    <citation type="journal article" date="2019" name="Int. J. Syst. Evol. Microbiol.">
        <title>The Global Catalogue of Microorganisms (GCM) 10K type strain sequencing project: providing services to taxonomists for standard genome sequencing and annotation.</title>
        <authorList>
            <consortium name="The Broad Institute Genomics Platform"/>
            <consortium name="The Broad Institute Genome Sequencing Center for Infectious Disease"/>
            <person name="Wu L."/>
            <person name="Ma J."/>
        </authorList>
    </citation>
    <scope>NUCLEOTIDE SEQUENCE [LARGE SCALE GENOMIC DNA]</scope>
    <source>
        <strain evidence="2">CG52</strain>
    </source>
</reference>
<sequence>MVPLPLDPGQLNTRLLLEVPQETSDGQGGTLTQWVAVTEVWARIEPLVQGAVWHRQVELAGAERAVLSHRVTLRQRPDLRAGQRFRRGERVLTIRSLRDPDESGRFFLCDCEEVLL</sequence>
<dbReference type="Gene3D" id="2.40.10.270">
    <property type="entry name" value="Bacteriophage SPP1 head-tail adaptor protein"/>
    <property type="match status" value="1"/>
</dbReference>
<dbReference type="Proteomes" id="UP001597322">
    <property type="component" value="Unassembled WGS sequence"/>
</dbReference>
<keyword evidence="2" id="KW-1185">Reference proteome</keyword>
<dbReference type="InterPro" id="IPR038666">
    <property type="entry name" value="SSP1_head-tail_sf"/>
</dbReference>
<organism evidence="1 2">
    <name type="scientific">Rhizobium helianthi</name>
    <dbReference type="NCBI Taxonomy" id="1132695"/>
    <lineage>
        <taxon>Bacteria</taxon>
        <taxon>Pseudomonadati</taxon>
        <taxon>Pseudomonadota</taxon>
        <taxon>Alphaproteobacteria</taxon>
        <taxon>Hyphomicrobiales</taxon>
        <taxon>Rhizobiaceae</taxon>
        <taxon>Rhizobium/Agrobacterium group</taxon>
        <taxon>Rhizobium</taxon>
    </lineage>
</organism>
<protein>
    <submittedName>
        <fullName evidence="1">Phage head closure protein</fullName>
    </submittedName>
</protein>
<proteinExistence type="predicted"/>